<reference evidence="1 3" key="1">
    <citation type="submission" date="2020-08" db="EMBL/GenBank/DDBJ databases">
        <title>Genomic Encyclopedia of Type Strains, Phase IV (KMG-IV): sequencing the most valuable type-strain genomes for metagenomic binning, comparative biology and taxonomic classification.</title>
        <authorList>
            <person name="Goeker M."/>
        </authorList>
    </citation>
    <scope>NUCLEOTIDE SEQUENCE [LARGE SCALE GENOMIC DNA]</scope>
    <source>
        <strain evidence="1 3">DSM 17992</strain>
    </source>
</reference>
<keyword evidence="3" id="KW-1185">Reference proteome</keyword>
<evidence type="ECO:0000313" key="1">
    <source>
        <dbReference type="EMBL" id="MBB6208388.1"/>
    </source>
</evidence>
<comment type="caution">
    <text evidence="1">The sequence shown here is derived from an EMBL/GenBank/DDBJ whole genome shotgun (WGS) entry which is preliminary data.</text>
</comment>
<dbReference type="InterPro" id="IPR003459">
    <property type="entry name" value="Borrelia_plasmid_OrfA"/>
</dbReference>
<dbReference type="RefSeq" id="WP_246343368.1">
    <property type="nucleotide sequence ID" value="NZ_CP124052.1"/>
</dbReference>
<dbReference type="Proteomes" id="UP000575983">
    <property type="component" value="Unassembled WGS sequence"/>
</dbReference>
<protein>
    <submittedName>
        <fullName evidence="1">Uncharacterized protein</fullName>
    </submittedName>
</protein>
<name>A0A7W9ZBF1_9SPIR</name>
<accession>A0A7W9ZBF1</accession>
<dbReference type="EMBL" id="JACHFC010000005">
    <property type="protein sequence ID" value="MBB6208419.1"/>
    <property type="molecule type" value="Genomic_DNA"/>
</dbReference>
<evidence type="ECO:0000313" key="3">
    <source>
        <dbReference type="Proteomes" id="UP000575983"/>
    </source>
</evidence>
<dbReference type="Pfam" id="PF02414">
    <property type="entry name" value="Borrelia_orfA"/>
    <property type="match status" value="1"/>
</dbReference>
<proteinExistence type="predicted"/>
<dbReference type="EMBL" id="JACHFC010000005">
    <property type="protein sequence ID" value="MBB6208388.1"/>
    <property type="molecule type" value="Genomic_DNA"/>
</dbReference>
<gene>
    <name evidence="1" type="ORF">HNQ06_000918</name>
    <name evidence="2" type="ORF">HNQ06_000949</name>
</gene>
<dbReference type="AlphaFoldDB" id="A0A7W9ZBF1"/>
<organism evidence="1 3">
    <name type="scientific">Borreliella lanei</name>
    <dbReference type="NCBI Taxonomy" id="373540"/>
    <lineage>
        <taxon>Bacteria</taxon>
        <taxon>Pseudomonadati</taxon>
        <taxon>Spirochaetota</taxon>
        <taxon>Spirochaetia</taxon>
        <taxon>Spirochaetales</taxon>
        <taxon>Borreliaceae</taxon>
        <taxon>Borreliella</taxon>
    </lineage>
</organism>
<evidence type="ECO:0000313" key="2">
    <source>
        <dbReference type="EMBL" id="MBB6208419.1"/>
    </source>
</evidence>
<sequence>MYENLKKQQSQLTDQGYRLFILILTIHEVNLILENYSQKILLKVYNENLKNQNQTPSDLPTMQKYLNKLEKEINVIVKFYFMKNLKSIIYYKLNYTLERIIHKTNTLSPK</sequence>